<dbReference type="AlphaFoldDB" id="A0A6L9EEI6"/>
<dbReference type="SUPFAM" id="SSF46894">
    <property type="entry name" value="C-terminal effector domain of the bipartite response regulators"/>
    <property type="match status" value="1"/>
</dbReference>
<dbReference type="InterPro" id="IPR000792">
    <property type="entry name" value="Tscrpt_reg_LuxR_C"/>
</dbReference>
<dbReference type="SMART" id="SM00028">
    <property type="entry name" value="TPR"/>
    <property type="match status" value="7"/>
</dbReference>
<keyword evidence="3" id="KW-0812">Transmembrane</keyword>
<comment type="caution">
    <text evidence="5">The sequence shown here is derived from an EMBL/GenBank/DDBJ whole genome shotgun (WGS) entry which is preliminary data.</text>
</comment>
<evidence type="ECO:0000259" key="4">
    <source>
        <dbReference type="SMART" id="SM00421"/>
    </source>
</evidence>
<keyword evidence="1" id="KW-0802">TPR repeat</keyword>
<evidence type="ECO:0000256" key="1">
    <source>
        <dbReference type="PROSITE-ProRule" id="PRU00339"/>
    </source>
</evidence>
<feature type="coiled-coil region" evidence="2">
    <location>
        <begin position="354"/>
        <end position="390"/>
    </location>
</feature>
<sequence>MKRIYLVVLLFTGFGWSQDQAKIDSIQLLLPKQSDTVKMNSYNSIFNMLVRKQPEVAKKYLDTLLTAAHDSKNSSFIAKALRSEGVYFYYQSDYYASEKSYTKSIQLYEELNQKKPLSAVLNNLGIVQKYLGKLEAAAQTHLRSLKLKEELGLGASDIAASLVNIGVLQWELGNLELSTEYYEKAEKLCQENGLTWGLNLVRGNLAANYKNSEQYDKALKYYNMVLAHWEEQKDYPALAKNLNSVGALYFQMDSISKAKSYYIKSLELSRKYGEPQMVGLTTRNLGKVSMKEGRHELALQYFLKAQDISKKTGTMVRNVGDHLNIAEAYAALGNYKEAYRNRAVHFEKYDSIFEKEKIEQINDLEARYQSEKKEAAIALQEEEIKTLNEKAKVDQLTKGLYAGGMASALALSGLLVFGFRQRIKKNRIAREKQEEIYRNEIEHKKKELTSQTLHLVQKNTFIQELMENLQNIKNDPDRFKVEFRRIVMLLKKENASDKDWETFKTYFAEVHNDFDQKLKTLSSDISEKEIRLAAFLRMNLTTKEIAATMNVMPDSILKSKYRLKKKLGLSKDTDLTTFLNTL</sequence>
<dbReference type="PANTHER" id="PTHR10098">
    <property type="entry name" value="RAPSYN-RELATED"/>
    <property type="match status" value="1"/>
</dbReference>
<evidence type="ECO:0000313" key="5">
    <source>
        <dbReference type="EMBL" id="NAS13155.1"/>
    </source>
</evidence>
<feature type="repeat" description="TPR" evidence="1">
    <location>
        <begin position="239"/>
        <end position="272"/>
    </location>
</feature>
<dbReference type="PROSITE" id="PS50005">
    <property type="entry name" value="TPR"/>
    <property type="match status" value="1"/>
</dbReference>
<evidence type="ECO:0000256" key="3">
    <source>
        <dbReference type="SAM" id="Phobius"/>
    </source>
</evidence>
<reference evidence="5 6" key="1">
    <citation type="submission" date="2020-01" db="EMBL/GenBank/DDBJ databases">
        <title>Bacteria diversity of Porities sp.</title>
        <authorList>
            <person name="Wang G."/>
        </authorList>
    </citation>
    <scope>NUCLEOTIDE SEQUENCE [LARGE SCALE GENOMIC DNA]</scope>
    <source>
        <strain evidence="5 6">R33</strain>
    </source>
</reference>
<dbReference type="Pfam" id="PF13424">
    <property type="entry name" value="TPR_12"/>
    <property type="match status" value="2"/>
</dbReference>
<name>A0A6L9EEI6_9FLAO</name>
<feature type="domain" description="HTH luxR-type" evidence="4">
    <location>
        <begin position="522"/>
        <end position="579"/>
    </location>
</feature>
<dbReference type="InterPro" id="IPR019734">
    <property type="entry name" value="TPR_rpt"/>
</dbReference>
<keyword evidence="6" id="KW-1185">Reference proteome</keyword>
<dbReference type="PANTHER" id="PTHR10098:SF108">
    <property type="entry name" value="TETRATRICOPEPTIDE REPEAT PROTEIN 28"/>
    <property type="match status" value="1"/>
</dbReference>
<evidence type="ECO:0000256" key="2">
    <source>
        <dbReference type="SAM" id="Coils"/>
    </source>
</evidence>
<dbReference type="Gene3D" id="1.25.40.10">
    <property type="entry name" value="Tetratricopeptide repeat domain"/>
    <property type="match status" value="3"/>
</dbReference>
<protein>
    <submittedName>
        <fullName evidence="5">Tetratricopeptide repeat protein</fullName>
    </submittedName>
</protein>
<dbReference type="SUPFAM" id="SSF48452">
    <property type="entry name" value="TPR-like"/>
    <property type="match status" value="2"/>
</dbReference>
<accession>A0A6L9EEI6</accession>
<dbReference type="InterPro" id="IPR011990">
    <property type="entry name" value="TPR-like_helical_dom_sf"/>
</dbReference>
<dbReference type="RefSeq" id="WP_161436196.1">
    <property type="nucleotide sequence ID" value="NZ_WXYO01000006.1"/>
</dbReference>
<keyword evidence="3" id="KW-1133">Transmembrane helix</keyword>
<dbReference type="SMART" id="SM00421">
    <property type="entry name" value="HTH_LUXR"/>
    <property type="match status" value="1"/>
</dbReference>
<keyword evidence="2" id="KW-0175">Coiled coil</keyword>
<dbReference type="InterPro" id="IPR016032">
    <property type="entry name" value="Sig_transdc_resp-reg_C-effctor"/>
</dbReference>
<organism evidence="5 6">
    <name type="scientific">Poritiphilus flavus</name>
    <dbReference type="NCBI Taxonomy" id="2697053"/>
    <lineage>
        <taxon>Bacteria</taxon>
        <taxon>Pseudomonadati</taxon>
        <taxon>Bacteroidota</taxon>
        <taxon>Flavobacteriia</taxon>
        <taxon>Flavobacteriales</taxon>
        <taxon>Flavobacteriaceae</taxon>
        <taxon>Poritiphilus</taxon>
    </lineage>
</organism>
<feature type="transmembrane region" description="Helical" evidence="3">
    <location>
        <begin position="400"/>
        <end position="419"/>
    </location>
</feature>
<dbReference type="GO" id="GO:0003677">
    <property type="term" value="F:DNA binding"/>
    <property type="evidence" value="ECO:0007669"/>
    <property type="project" value="InterPro"/>
</dbReference>
<dbReference type="Proteomes" id="UP000475249">
    <property type="component" value="Unassembled WGS sequence"/>
</dbReference>
<gene>
    <name evidence="5" type="ORF">GTQ38_14155</name>
</gene>
<keyword evidence="3" id="KW-0472">Membrane</keyword>
<dbReference type="Gene3D" id="1.10.10.10">
    <property type="entry name" value="Winged helix-like DNA-binding domain superfamily/Winged helix DNA-binding domain"/>
    <property type="match status" value="1"/>
</dbReference>
<dbReference type="InterPro" id="IPR036388">
    <property type="entry name" value="WH-like_DNA-bd_sf"/>
</dbReference>
<evidence type="ECO:0000313" key="6">
    <source>
        <dbReference type="Proteomes" id="UP000475249"/>
    </source>
</evidence>
<proteinExistence type="predicted"/>
<dbReference type="GO" id="GO:0006355">
    <property type="term" value="P:regulation of DNA-templated transcription"/>
    <property type="evidence" value="ECO:0007669"/>
    <property type="project" value="InterPro"/>
</dbReference>
<dbReference type="EMBL" id="WXYO01000006">
    <property type="protein sequence ID" value="NAS13155.1"/>
    <property type="molecule type" value="Genomic_DNA"/>
</dbReference>
<dbReference type="Pfam" id="PF13181">
    <property type="entry name" value="TPR_8"/>
    <property type="match status" value="1"/>
</dbReference>